<protein>
    <submittedName>
        <fullName evidence="10">Trehalose transport system permease protein SugB</fullName>
    </submittedName>
</protein>
<keyword evidence="3 8" id="KW-0813">Transport</keyword>
<proteinExistence type="inferred from homology"/>
<evidence type="ECO:0000256" key="1">
    <source>
        <dbReference type="ARBA" id="ARBA00004651"/>
    </source>
</evidence>
<keyword evidence="11" id="KW-1185">Reference proteome</keyword>
<evidence type="ECO:0000256" key="7">
    <source>
        <dbReference type="ARBA" id="ARBA00023136"/>
    </source>
</evidence>
<dbReference type="Pfam" id="PF00528">
    <property type="entry name" value="BPD_transp_1"/>
    <property type="match status" value="1"/>
</dbReference>
<dbReference type="PANTHER" id="PTHR32243">
    <property type="entry name" value="MALTOSE TRANSPORT SYSTEM PERMEASE-RELATED"/>
    <property type="match status" value="1"/>
</dbReference>
<evidence type="ECO:0000256" key="3">
    <source>
        <dbReference type="ARBA" id="ARBA00022448"/>
    </source>
</evidence>
<dbReference type="InterPro" id="IPR050901">
    <property type="entry name" value="BP-dep_ABC_trans_perm"/>
</dbReference>
<evidence type="ECO:0000259" key="9">
    <source>
        <dbReference type="PROSITE" id="PS50928"/>
    </source>
</evidence>
<feature type="transmembrane region" description="Helical" evidence="8">
    <location>
        <begin position="98"/>
        <end position="124"/>
    </location>
</feature>
<evidence type="ECO:0000256" key="6">
    <source>
        <dbReference type="ARBA" id="ARBA00022989"/>
    </source>
</evidence>
<dbReference type="Gene3D" id="1.10.3720.10">
    <property type="entry name" value="MetI-like"/>
    <property type="match status" value="1"/>
</dbReference>
<keyword evidence="5 8" id="KW-0812">Transmembrane</keyword>
<sequence>MTTSRNKPDEAAALSLTDQEAMATGNRPPSWLASAGTKKFGITVLGWTVALLIFFPIFWMVLTGFKTEAAAIADPSLIFSPTLESYQAVHDRTGYARFAINSVVVAFGSTLLALLIAIPSAYSMAFLPTKRTKGTLLWMLSTKMLPPVGVLVPIYLLFRDVGLLDTRTGLIIVYTLMNLPIVVWMLYTFFKDMPKDILEAGRMDGASTFQEVFFLLLPLTLPGIASTGLLSVILSWNEAFWSLNLTSSNAAPLTAYIASFSSPEGLFWAKLSAASTMAIAPILVFGWLTQKQMVRGLTFGAVK</sequence>
<evidence type="ECO:0000256" key="5">
    <source>
        <dbReference type="ARBA" id="ARBA00022692"/>
    </source>
</evidence>
<keyword evidence="6 8" id="KW-1133">Transmembrane helix</keyword>
<feature type="transmembrane region" description="Helical" evidence="8">
    <location>
        <begin position="40"/>
        <end position="62"/>
    </location>
</feature>
<keyword evidence="7 8" id="KW-0472">Membrane</keyword>
<feature type="transmembrane region" description="Helical" evidence="8">
    <location>
        <begin position="267"/>
        <end position="288"/>
    </location>
</feature>
<organism evidence="10 11">
    <name type="scientific">Halomonas lysinitropha</name>
    <dbReference type="NCBI Taxonomy" id="2607506"/>
    <lineage>
        <taxon>Bacteria</taxon>
        <taxon>Pseudomonadati</taxon>
        <taxon>Pseudomonadota</taxon>
        <taxon>Gammaproteobacteria</taxon>
        <taxon>Oceanospirillales</taxon>
        <taxon>Halomonadaceae</taxon>
        <taxon>Halomonas</taxon>
    </lineage>
</organism>
<dbReference type="EMBL" id="CABVOU010000044">
    <property type="protein sequence ID" value="VVZ97047.1"/>
    <property type="molecule type" value="Genomic_DNA"/>
</dbReference>
<keyword evidence="4" id="KW-1003">Cell membrane</keyword>
<feature type="transmembrane region" description="Helical" evidence="8">
    <location>
        <begin position="136"/>
        <end position="158"/>
    </location>
</feature>
<accession>A0A5K1I9L7</accession>
<gene>
    <name evidence="10" type="primary">sugB_3</name>
    <name evidence="10" type="ORF">HALO32_03163</name>
</gene>
<dbReference type="GO" id="GO:0055085">
    <property type="term" value="P:transmembrane transport"/>
    <property type="evidence" value="ECO:0007669"/>
    <property type="project" value="InterPro"/>
</dbReference>
<dbReference type="GO" id="GO:0005886">
    <property type="term" value="C:plasma membrane"/>
    <property type="evidence" value="ECO:0007669"/>
    <property type="project" value="UniProtKB-SubCell"/>
</dbReference>
<reference evidence="10 11" key="1">
    <citation type="submission" date="2019-09" db="EMBL/GenBank/DDBJ databases">
        <authorList>
            <person name="Criscuolo A."/>
        </authorList>
    </citation>
    <scope>NUCLEOTIDE SEQUENCE [LARGE SCALE GENOMIC DNA]</scope>
    <source>
        <strain evidence="11">3(2)</strain>
    </source>
</reference>
<dbReference type="PROSITE" id="PS50928">
    <property type="entry name" value="ABC_TM1"/>
    <property type="match status" value="1"/>
</dbReference>
<feature type="domain" description="ABC transmembrane type-1" evidence="9">
    <location>
        <begin position="99"/>
        <end position="289"/>
    </location>
</feature>
<comment type="similarity">
    <text evidence="2">Belongs to the binding-protein-dependent transport system permease family. MalFG subfamily.</text>
</comment>
<dbReference type="SUPFAM" id="SSF161098">
    <property type="entry name" value="MetI-like"/>
    <property type="match status" value="1"/>
</dbReference>
<dbReference type="AlphaFoldDB" id="A0A5K1I9L7"/>
<evidence type="ECO:0000313" key="11">
    <source>
        <dbReference type="Proteomes" id="UP000326725"/>
    </source>
</evidence>
<evidence type="ECO:0000256" key="2">
    <source>
        <dbReference type="ARBA" id="ARBA00009047"/>
    </source>
</evidence>
<dbReference type="InterPro" id="IPR000515">
    <property type="entry name" value="MetI-like"/>
</dbReference>
<feature type="transmembrane region" description="Helical" evidence="8">
    <location>
        <begin position="211"/>
        <end position="236"/>
    </location>
</feature>
<dbReference type="PANTHER" id="PTHR32243:SF18">
    <property type="entry name" value="INNER MEMBRANE ABC TRANSPORTER PERMEASE PROTEIN YCJP"/>
    <property type="match status" value="1"/>
</dbReference>
<dbReference type="InterPro" id="IPR035906">
    <property type="entry name" value="MetI-like_sf"/>
</dbReference>
<evidence type="ECO:0000256" key="4">
    <source>
        <dbReference type="ARBA" id="ARBA00022475"/>
    </source>
</evidence>
<feature type="transmembrane region" description="Helical" evidence="8">
    <location>
        <begin position="170"/>
        <end position="190"/>
    </location>
</feature>
<dbReference type="Proteomes" id="UP000326725">
    <property type="component" value="Unassembled WGS sequence"/>
</dbReference>
<evidence type="ECO:0000256" key="8">
    <source>
        <dbReference type="RuleBase" id="RU363032"/>
    </source>
</evidence>
<evidence type="ECO:0000313" key="10">
    <source>
        <dbReference type="EMBL" id="VVZ97047.1"/>
    </source>
</evidence>
<comment type="subcellular location">
    <subcellularLocation>
        <location evidence="1 8">Cell membrane</location>
        <topology evidence="1 8">Multi-pass membrane protein</topology>
    </subcellularLocation>
</comment>
<dbReference type="CDD" id="cd06261">
    <property type="entry name" value="TM_PBP2"/>
    <property type="match status" value="1"/>
</dbReference>
<name>A0A5K1I9L7_9GAMM</name>